<evidence type="ECO:0000259" key="1">
    <source>
        <dbReference type="Pfam" id="PF00646"/>
    </source>
</evidence>
<dbReference type="InterPro" id="IPR001810">
    <property type="entry name" value="F-box_dom"/>
</dbReference>
<dbReference type="Pfam" id="PF00646">
    <property type="entry name" value="F-box"/>
    <property type="match status" value="1"/>
</dbReference>
<dbReference type="InterPro" id="IPR032675">
    <property type="entry name" value="LRR_dom_sf"/>
</dbReference>
<accession>A0A550CDM3</accession>
<keyword evidence="3" id="KW-1185">Reference proteome</keyword>
<protein>
    <recommendedName>
        <fullName evidence="1">F-box domain-containing protein</fullName>
    </recommendedName>
</protein>
<dbReference type="AlphaFoldDB" id="A0A550CDM3"/>
<dbReference type="Proteomes" id="UP000320762">
    <property type="component" value="Unassembled WGS sequence"/>
</dbReference>
<comment type="caution">
    <text evidence="2">The sequence shown here is derived from an EMBL/GenBank/DDBJ whole genome shotgun (WGS) entry which is preliminary data.</text>
</comment>
<evidence type="ECO:0000313" key="3">
    <source>
        <dbReference type="Proteomes" id="UP000320762"/>
    </source>
</evidence>
<sequence>MDDSPRLPLEILEHVIDHTDRKTCLSCALVCWALVDQSRRCAFRTIDVVQAVYCSDTVTFLAFDTLVNHAGCTFTQHVREVLLGRPFLFDDSALEPLDWLRRMPNITTLKLTGRPALPMAKVPDIWPQLGRMPCLTILDLHGIVFVDLAAFVSMLSMLPSLLDLSLREIYIDGIKDDPRIDDAESAITNLISRVPTTQFLSKLNQLHIGLLRTNALGLLFPALLSVTLAQYPPITRIHLQLPPSDADVTAALCKLLRRLSSTLNTIHVHFGKQDVDAAELARLDFAQFTQLRSFTMERLCVNLWPTNPFLDLWGNEFGSSNRRSIDLLHAVLQAPALQSLTVYLLVAYSAVQEQRTDTIWETLDNRMDQLPLLEKVELLISLTPARQPTLDIGHTVISRIHKLLPKARSRGILFVYCGMNREKQTP</sequence>
<dbReference type="SUPFAM" id="SSF52047">
    <property type="entry name" value="RNI-like"/>
    <property type="match status" value="1"/>
</dbReference>
<dbReference type="EMBL" id="VDMD01000011">
    <property type="protein sequence ID" value="TRM62796.1"/>
    <property type="molecule type" value="Genomic_DNA"/>
</dbReference>
<proteinExistence type="predicted"/>
<dbReference type="InterPro" id="IPR036047">
    <property type="entry name" value="F-box-like_dom_sf"/>
</dbReference>
<dbReference type="Gene3D" id="3.80.10.10">
    <property type="entry name" value="Ribonuclease Inhibitor"/>
    <property type="match status" value="1"/>
</dbReference>
<organism evidence="2 3">
    <name type="scientific">Schizophyllum amplum</name>
    <dbReference type="NCBI Taxonomy" id="97359"/>
    <lineage>
        <taxon>Eukaryota</taxon>
        <taxon>Fungi</taxon>
        <taxon>Dikarya</taxon>
        <taxon>Basidiomycota</taxon>
        <taxon>Agaricomycotina</taxon>
        <taxon>Agaricomycetes</taxon>
        <taxon>Agaricomycetidae</taxon>
        <taxon>Agaricales</taxon>
        <taxon>Schizophyllaceae</taxon>
        <taxon>Schizophyllum</taxon>
    </lineage>
</organism>
<reference evidence="2 3" key="1">
    <citation type="journal article" date="2019" name="New Phytol.">
        <title>Comparative genomics reveals unique wood-decay strategies and fruiting body development in the Schizophyllaceae.</title>
        <authorList>
            <person name="Almasi E."/>
            <person name="Sahu N."/>
            <person name="Krizsan K."/>
            <person name="Balint B."/>
            <person name="Kovacs G.M."/>
            <person name="Kiss B."/>
            <person name="Cseklye J."/>
            <person name="Drula E."/>
            <person name="Henrissat B."/>
            <person name="Nagy I."/>
            <person name="Chovatia M."/>
            <person name="Adam C."/>
            <person name="LaButti K."/>
            <person name="Lipzen A."/>
            <person name="Riley R."/>
            <person name="Grigoriev I.V."/>
            <person name="Nagy L.G."/>
        </authorList>
    </citation>
    <scope>NUCLEOTIDE SEQUENCE [LARGE SCALE GENOMIC DNA]</scope>
    <source>
        <strain evidence="2 3">NL-1724</strain>
    </source>
</reference>
<dbReference type="SUPFAM" id="SSF81383">
    <property type="entry name" value="F-box domain"/>
    <property type="match status" value="1"/>
</dbReference>
<feature type="domain" description="F-box" evidence="1">
    <location>
        <begin position="6"/>
        <end position="34"/>
    </location>
</feature>
<evidence type="ECO:0000313" key="2">
    <source>
        <dbReference type="EMBL" id="TRM62796.1"/>
    </source>
</evidence>
<gene>
    <name evidence="2" type="ORF">BD626DRAFT_496520</name>
</gene>
<dbReference type="OrthoDB" id="2788229at2759"/>
<name>A0A550CDM3_9AGAR</name>